<feature type="transmembrane region" description="Helical" evidence="6">
    <location>
        <begin position="150"/>
        <end position="172"/>
    </location>
</feature>
<dbReference type="InterPro" id="IPR020846">
    <property type="entry name" value="MFS_dom"/>
</dbReference>
<proteinExistence type="predicted"/>
<accession>A0A835TGH4</accession>
<feature type="region of interest" description="Disordered" evidence="5">
    <location>
        <begin position="457"/>
        <end position="477"/>
    </location>
</feature>
<feature type="region of interest" description="Disordered" evidence="5">
    <location>
        <begin position="206"/>
        <end position="247"/>
    </location>
</feature>
<feature type="transmembrane region" description="Helical" evidence="6">
    <location>
        <begin position="93"/>
        <end position="120"/>
    </location>
</feature>
<dbReference type="PANTHER" id="PTHR24002">
    <property type="entry name" value="SOLUTE CARRIER FAMILY 22 MEMBER 18"/>
    <property type="match status" value="1"/>
</dbReference>
<dbReference type="InterPro" id="IPR036259">
    <property type="entry name" value="MFS_trans_sf"/>
</dbReference>
<feature type="compositionally biased region" description="Basic and acidic residues" evidence="5">
    <location>
        <begin position="464"/>
        <end position="477"/>
    </location>
</feature>
<protein>
    <recommendedName>
        <fullName evidence="7">Major facilitator superfamily (MFS) profile domain-containing protein</fullName>
    </recommendedName>
</protein>
<feature type="transmembrane region" description="Helical" evidence="6">
    <location>
        <begin position="270"/>
        <end position="291"/>
    </location>
</feature>
<evidence type="ECO:0000256" key="3">
    <source>
        <dbReference type="ARBA" id="ARBA00022989"/>
    </source>
</evidence>
<evidence type="ECO:0000256" key="6">
    <source>
        <dbReference type="SAM" id="Phobius"/>
    </source>
</evidence>
<name>A0A835TGH4_CHLIN</name>
<dbReference type="CDD" id="cd17331">
    <property type="entry name" value="MFS_SLC22A18"/>
    <property type="match status" value="1"/>
</dbReference>
<dbReference type="GO" id="GO:0022857">
    <property type="term" value="F:transmembrane transporter activity"/>
    <property type="evidence" value="ECO:0007669"/>
    <property type="project" value="InterPro"/>
</dbReference>
<dbReference type="PROSITE" id="PS50850">
    <property type="entry name" value="MFS"/>
    <property type="match status" value="1"/>
</dbReference>
<dbReference type="Gene3D" id="1.20.1250.20">
    <property type="entry name" value="MFS general substrate transporter like domains"/>
    <property type="match status" value="1"/>
</dbReference>
<dbReference type="AlphaFoldDB" id="A0A835TGH4"/>
<dbReference type="PRINTS" id="PR01035">
    <property type="entry name" value="TCRTETA"/>
</dbReference>
<keyword evidence="3 6" id="KW-1133">Transmembrane helix</keyword>
<evidence type="ECO:0000313" key="8">
    <source>
        <dbReference type="EMBL" id="KAG2437841.1"/>
    </source>
</evidence>
<dbReference type="EMBL" id="JAEHOC010000010">
    <property type="protein sequence ID" value="KAG2437841.1"/>
    <property type="molecule type" value="Genomic_DNA"/>
</dbReference>
<keyword evidence="2 6" id="KW-0812">Transmembrane</keyword>
<evidence type="ECO:0000256" key="4">
    <source>
        <dbReference type="ARBA" id="ARBA00023136"/>
    </source>
</evidence>
<feature type="domain" description="Major facilitator superfamily (MFS) profile" evidence="7">
    <location>
        <begin position="27"/>
        <end position="443"/>
    </location>
</feature>
<dbReference type="GO" id="GO:0005635">
    <property type="term" value="C:nuclear envelope"/>
    <property type="evidence" value="ECO:0007669"/>
    <property type="project" value="TreeGrafter"/>
</dbReference>
<keyword evidence="4 6" id="KW-0472">Membrane</keyword>
<feature type="compositionally biased region" description="Low complexity" evidence="5">
    <location>
        <begin position="231"/>
        <end position="243"/>
    </location>
</feature>
<evidence type="ECO:0000259" key="7">
    <source>
        <dbReference type="PROSITE" id="PS50850"/>
    </source>
</evidence>
<dbReference type="PANTHER" id="PTHR24002:SF3">
    <property type="entry name" value="SOLUTE CARRIER FAMILY 22 MEMBER 18"/>
    <property type="match status" value="1"/>
</dbReference>
<evidence type="ECO:0000256" key="1">
    <source>
        <dbReference type="ARBA" id="ARBA00004141"/>
    </source>
</evidence>
<feature type="transmembrane region" description="Helical" evidence="6">
    <location>
        <begin position="332"/>
        <end position="350"/>
    </location>
</feature>
<dbReference type="Pfam" id="PF07690">
    <property type="entry name" value="MFS_1"/>
    <property type="match status" value="1"/>
</dbReference>
<dbReference type="Proteomes" id="UP000650467">
    <property type="component" value="Unassembled WGS sequence"/>
</dbReference>
<evidence type="ECO:0000256" key="2">
    <source>
        <dbReference type="ARBA" id="ARBA00022692"/>
    </source>
</evidence>
<dbReference type="SUPFAM" id="SSF103473">
    <property type="entry name" value="MFS general substrate transporter"/>
    <property type="match status" value="1"/>
</dbReference>
<feature type="transmembrane region" description="Helical" evidence="6">
    <location>
        <begin position="303"/>
        <end position="326"/>
    </location>
</feature>
<keyword evidence="9" id="KW-1185">Reference proteome</keyword>
<dbReference type="OrthoDB" id="440553at2759"/>
<feature type="transmembrane region" description="Helical" evidence="6">
    <location>
        <begin position="65"/>
        <end position="86"/>
    </location>
</feature>
<dbReference type="InterPro" id="IPR001958">
    <property type="entry name" value="Tet-R_TetA/multi-R_MdtG-like"/>
</dbReference>
<feature type="transmembrane region" description="Helical" evidence="6">
    <location>
        <begin position="424"/>
        <end position="444"/>
    </location>
</feature>
<sequence>MTGPEHAGPTDAAGGRHPVTRLPKHWYLAIVYFNIVLYSICWMAQAPVLPYLVDSLGASGSMQYARLQTAFSAIQFIGGLVSGPLMDRYGGRWLLAVSFGASLACYGLTATASSIGGLYLSRVPTVLQHAVLAARAIVTQLSSDGDRARVLGYVAVSYSVGFTVGPAIGGWLSAWSLQLAAWTATIGSAVSLIMILALLPDLPNPTDVHHKHQPTKGSGEEHNGTTGDVQADGTAHADAAPPTDTKKGGVKAMLSAFVEVARRPGVPDLLLGKVLVGLGSAVYQSLFGVLLKQQYGLDPNRNGMVMSYVGSLLLLGQGLLVGPVIAAAGEPAVELGCAAALVGVFLALSACRTMWQLLVLMVPYAVAGMLYNNASTSRLTKAVLPQQRGTALAIDMSLSSGVRMLSPTLGAAVADRLGYQAVPLLGAGLIGLFLVALQLGLARIPLPKSGRGRWGLFGGGGSGSRDRVASKEEDKED</sequence>
<gene>
    <name evidence="8" type="ORF">HXX76_005459</name>
</gene>
<feature type="transmembrane region" description="Helical" evidence="6">
    <location>
        <begin position="179"/>
        <end position="199"/>
    </location>
</feature>
<dbReference type="GO" id="GO:0016020">
    <property type="term" value="C:membrane"/>
    <property type="evidence" value="ECO:0007669"/>
    <property type="project" value="UniProtKB-SubCell"/>
</dbReference>
<feature type="transmembrane region" description="Helical" evidence="6">
    <location>
        <begin position="357"/>
        <end position="374"/>
    </location>
</feature>
<evidence type="ECO:0000256" key="5">
    <source>
        <dbReference type="SAM" id="MobiDB-lite"/>
    </source>
</evidence>
<feature type="transmembrane region" description="Helical" evidence="6">
    <location>
        <begin position="26"/>
        <end position="45"/>
    </location>
</feature>
<comment type="subcellular location">
    <subcellularLocation>
        <location evidence="1">Membrane</location>
        <topology evidence="1">Multi-pass membrane protein</topology>
    </subcellularLocation>
</comment>
<reference evidence="8" key="1">
    <citation type="journal article" date="2020" name="bioRxiv">
        <title>Comparative genomics of Chlamydomonas.</title>
        <authorList>
            <person name="Craig R.J."/>
            <person name="Hasan A.R."/>
            <person name="Ness R.W."/>
            <person name="Keightley P.D."/>
        </authorList>
    </citation>
    <scope>NUCLEOTIDE SEQUENCE</scope>
    <source>
        <strain evidence="8">SAG 7.73</strain>
    </source>
</reference>
<organism evidence="8 9">
    <name type="scientific">Chlamydomonas incerta</name>
    <dbReference type="NCBI Taxonomy" id="51695"/>
    <lineage>
        <taxon>Eukaryota</taxon>
        <taxon>Viridiplantae</taxon>
        <taxon>Chlorophyta</taxon>
        <taxon>core chlorophytes</taxon>
        <taxon>Chlorophyceae</taxon>
        <taxon>CS clade</taxon>
        <taxon>Chlamydomonadales</taxon>
        <taxon>Chlamydomonadaceae</taxon>
        <taxon>Chlamydomonas</taxon>
    </lineage>
</organism>
<evidence type="ECO:0000313" key="9">
    <source>
        <dbReference type="Proteomes" id="UP000650467"/>
    </source>
</evidence>
<dbReference type="InterPro" id="IPR011701">
    <property type="entry name" value="MFS"/>
</dbReference>
<comment type="caution">
    <text evidence="8">The sequence shown here is derived from an EMBL/GenBank/DDBJ whole genome shotgun (WGS) entry which is preliminary data.</text>
</comment>